<evidence type="ECO:0000259" key="1">
    <source>
        <dbReference type="Pfam" id="PF04101"/>
    </source>
</evidence>
<accession>A0ABU1FUG9</accession>
<dbReference type="PANTHER" id="PTHR21015">
    <property type="entry name" value="UDP-N-ACETYLGLUCOSAMINE--N-ACETYLMURAMYL-(PENTAPEPTIDE) PYROPHOSPHORYL-UNDECAPRENOL N-ACETYLGLUCOSAMINE TRANSFERASE 1"/>
    <property type="match status" value="1"/>
</dbReference>
<dbReference type="PANTHER" id="PTHR21015:SF22">
    <property type="entry name" value="GLYCOSYLTRANSFERASE"/>
    <property type="match status" value="1"/>
</dbReference>
<comment type="caution">
    <text evidence="2">The sequence shown here is derived from an EMBL/GenBank/DDBJ whole genome shotgun (WGS) entry which is preliminary data.</text>
</comment>
<sequence length="361" mass="38157">MIGWYIHHQGAGHLHRATTLAGALGEPVTGLSSLPRPGDQWPGAWLQLARDDDPAVHDDADPTTAGALHWVPAHHPGLRRRMAQISSWIEETNPRLMVVDVSVEVALLARLHGVPVVTVALPGDRRDPAHELGYSVSSAICGFWPPDAQDMVRGPAKLHAMGAVSRFSPADTAPRSAPAPAEDPQRIVVLNGRGGGAVPVAALEAIRQGFPEAELTILGGETGTDPSGTWVEDPWPHLQGADVVITAAGQNSVAEVAASRTPAVVVPLPRPHGEQEAMHRVLTRGPWPAVAAPQQHLPETWRRALHQAWRLNGADWARWCDGRTPARFAALLENIPGAPQAAGSAGLAAAASGLREGAQIP</sequence>
<keyword evidence="3" id="KW-1185">Reference proteome</keyword>
<dbReference type="Gene3D" id="3.40.50.2000">
    <property type="entry name" value="Glycogen Phosphorylase B"/>
    <property type="match status" value="1"/>
</dbReference>
<name>A0ABU1FUG9_9MICC</name>
<dbReference type="Proteomes" id="UP001260872">
    <property type="component" value="Unassembled WGS sequence"/>
</dbReference>
<dbReference type="Pfam" id="PF04101">
    <property type="entry name" value="Glyco_tran_28_C"/>
    <property type="match status" value="1"/>
</dbReference>
<reference evidence="3" key="1">
    <citation type="submission" date="2023-07" db="EMBL/GenBank/DDBJ databases">
        <title>Description of three actinobacteria isolated from air of manufacturing shop in a pharmaceutical factory.</title>
        <authorList>
            <person name="Zhang D.-F."/>
        </authorList>
    </citation>
    <scope>NUCLEOTIDE SEQUENCE [LARGE SCALE GENOMIC DNA]</scope>
    <source>
        <strain evidence="3">CCTCC AB 207010</strain>
    </source>
</reference>
<dbReference type="InterPro" id="IPR007235">
    <property type="entry name" value="Glyco_trans_28_C"/>
</dbReference>
<dbReference type="EMBL" id="JAVKGT010000014">
    <property type="protein sequence ID" value="MDR5711828.1"/>
    <property type="molecule type" value="Genomic_DNA"/>
</dbReference>
<organism evidence="2 3">
    <name type="scientific">Nesterenkonia flava</name>
    <dbReference type="NCBI Taxonomy" id="469799"/>
    <lineage>
        <taxon>Bacteria</taxon>
        <taxon>Bacillati</taxon>
        <taxon>Actinomycetota</taxon>
        <taxon>Actinomycetes</taxon>
        <taxon>Micrococcales</taxon>
        <taxon>Micrococcaceae</taxon>
        <taxon>Nesterenkonia</taxon>
    </lineage>
</organism>
<dbReference type="SUPFAM" id="SSF53756">
    <property type="entry name" value="UDP-Glycosyltransferase/glycogen phosphorylase"/>
    <property type="match status" value="1"/>
</dbReference>
<proteinExistence type="predicted"/>
<protein>
    <submittedName>
        <fullName evidence="2">Glycosyltransferase</fullName>
    </submittedName>
</protein>
<gene>
    <name evidence="2" type="ORF">RH857_06730</name>
</gene>
<evidence type="ECO:0000313" key="3">
    <source>
        <dbReference type="Proteomes" id="UP001260872"/>
    </source>
</evidence>
<evidence type="ECO:0000313" key="2">
    <source>
        <dbReference type="EMBL" id="MDR5711828.1"/>
    </source>
</evidence>
<dbReference type="RefSeq" id="WP_310537207.1">
    <property type="nucleotide sequence ID" value="NZ_BAAAOC010000001.1"/>
</dbReference>
<feature type="domain" description="Glycosyl transferase family 28 C-terminal" evidence="1">
    <location>
        <begin position="238"/>
        <end position="276"/>
    </location>
</feature>